<comment type="caution">
    <text evidence="10">The sequence shown here is derived from an EMBL/GenBank/DDBJ whole genome shotgun (WGS) entry which is preliminary data.</text>
</comment>
<keyword evidence="4" id="KW-0547">Nucleotide-binding</keyword>
<dbReference type="Gene3D" id="1.10.730.10">
    <property type="entry name" value="Isoleucyl-tRNA Synthetase, Domain 1"/>
    <property type="match status" value="1"/>
</dbReference>
<evidence type="ECO:0000259" key="9">
    <source>
        <dbReference type="SMART" id="SM00836"/>
    </source>
</evidence>
<evidence type="ECO:0000256" key="3">
    <source>
        <dbReference type="ARBA" id="ARBA00022598"/>
    </source>
</evidence>
<dbReference type="EMBL" id="VSSQ01043547">
    <property type="protein sequence ID" value="MPM97243.1"/>
    <property type="molecule type" value="Genomic_DNA"/>
</dbReference>
<evidence type="ECO:0000256" key="4">
    <source>
        <dbReference type="ARBA" id="ARBA00022741"/>
    </source>
</evidence>
<proteinExistence type="inferred from homology"/>
<dbReference type="SUPFAM" id="SSF52374">
    <property type="entry name" value="Nucleotidylyl transferase"/>
    <property type="match status" value="1"/>
</dbReference>
<evidence type="ECO:0000313" key="10">
    <source>
        <dbReference type="EMBL" id="MPM97243.1"/>
    </source>
</evidence>
<dbReference type="InterPro" id="IPR008909">
    <property type="entry name" value="DALR_anticod-bd"/>
</dbReference>
<dbReference type="Gene3D" id="3.40.50.620">
    <property type="entry name" value="HUPs"/>
    <property type="match status" value="1"/>
</dbReference>
<keyword evidence="6" id="KW-0648">Protein biosynthesis</keyword>
<dbReference type="NCBIfam" id="TIGR00456">
    <property type="entry name" value="argS"/>
    <property type="match status" value="1"/>
</dbReference>
<dbReference type="SUPFAM" id="SSF47323">
    <property type="entry name" value="Anticodon-binding domain of a subclass of class I aminoacyl-tRNA synthetases"/>
    <property type="match status" value="1"/>
</dbReference>
<sequence length="301" mass="33879">MGRVIDELKAKNLLEYNNGAYIVNLEKYNMPPCIILKADGATLYATRDIAAALYRKDTYDFYKALYVVAYQQNLHFKQVFKVIELMGYEWAAQLEHVAFGMVSMEDGTLSTRKGRVILLEDVLTKSIEKTLEIIKEKSPELDNKEEVARQVGVGAIIWNALYGGRIKDVVFSWDKALNFDGETGPYAQYTHARCCSVLRKAAAPSAEIDYAKLCDPEALALLHTLARFPEAVKGALEKNEPYLVTRYVVALCQDFNKFYYEHRIIDDDPATSNARLALTETVRALIGKCLSLIGLGAPERM</sequence>
<name>A0A645E8W0_9ZZZZ</name>
<dbReference type="GO" id="GO:0004814">
    <property type="term" value="F:arginine-tRNA ligase activity"/>
    <property type="evidence" value="ECO:0007669"/>
    <property type="project" value="UniProtKB-EC"/>
</dbReference>
<dbReference type="EC" id="6.1.1.19" evidence="2"/>
<keyword evidence="7" id="KW-0030">Aminoacyl-tRNA synthetase</keyword>
<dbReference type="PANTHER" id="PTHR11956">
    <property type="entry name" value="ARGINYL-TRNA SYNTHETASE"/>
    <property type="match status" value="1"/>
</dbReference>
<feature type="domain" description="DALR anticodon binding" evidence="9">
    <location>
        <begin position="187"/>
        <end position="301"/>
    </location>
</feature>
<dbReference type="InterPro" id="IPR014729">
    <property type="entry name" value="Rossmann-like_a/b/a_fold"/>
</dbReference>
<dbReference type="InterPro" id="IPR035684">
    <property type="entry name" value="ArgRS_core"/>
</dbReference>
<evidence type="ECO:0000256" key="6">
    <source>
        <dbReference type="ARBA" id="ARBA00022917"/>
    </source>
</evidence>
<dbReference type="GO" id="GO:0006420">
    <property type="term" value="P:arginyl-tRNA aminoacylation"/>
    <property type="evidence" value="ECO:0007669"/>
    <property type="project" value="InterPro"/>
</dbReference>
<organism evidence="10">
    <name type="scientific">bioreactor metagenome</name>
    <dbReference type="NCBI Taxonomy" id="1076179"/>
    <lineage>
        <taxon>unclassified sequences</taxon>
        <taxon>metagenomes</taxon>
        <taxon>ecological metagenomes</taxon>
    </lineage>
</organism>
<reference evidence="10" key="1">
    <citation type="submission" date="2019-08" db="EMBL/GenBank/DDBJ databases">
        <authorList>
            <person name="Kucharzyk K."/>
            <person name="Murdoch R.W."/>
            <person name="Higgins S."/>
            <person name="Loffler F."/>
        </authorList>
    </citation>
    <scope>NUCLEOTIDE SEQUENCE</scope>
</reference>
<evidence type="ECO:0000256" key="8">
    <source>
        <dbReference type="ARBA" id="ARBA00049339"/>
    </source>
</evidence>
<protein>
    <recommendedName>
        <fullName evidence="2">arginine--tRNA ligase</fullName>
        <ecNumber evidence="2">6.1.1.19</ecNumber>
    </recommendedName>
</protein>
<comment type="catalytic activity">
    <reaction evidence="8">
        <text>tRNA(Arg) + L-arginine + ATP = L-arginyl-tRNA(Arg) + AMP + diphosphate</text>
        <dbReference type="Rhea" id="RHEA:20301"/>
        <dbReference type="Rhea" id="RHEA-COMP:9658"/>
        <dbReference type="Rhea" id="RHEA-COMP:9673"/>
        <dbReference type="ChEBI" id="CHEBI:30616"/>
        <dbReference type="ChEBI" id="CHEBI:32682"/>
        <dbReference type="ChEBI" id="CHEBI:33019"/>
        <dbReference type="ChEBI" id="CHEBI:78442"/>
        <dbReference type="ChEBI" id="CHEBI:78513"/>
        <dbReference type="ChEBI" id="CHEBI:456215"/>
        <dbReference type="EC" id="6.1.1.19"/>
    </reaction>
</comment>
<dbReference type="InterPro" id="IPR009080">
    <property type="entry name" value="tRNAsynth_Ia_anticodon-bd"/>
</dbReference>
<keyword evidence="5" id="KW-0067">ATP-binding</keyword>
<dbReference type="SMART" id="SM00836">
    <property type="entry name" value="DALR_1"/>
    <property type="match status" value="1"/>
</dbReference>
<dbReference type="InterPro" id="IPR001278">
    <property type="entry name" value="Arg-tRNA-ligase"/>
</dbReference>
<dbReference type="Pfam" id="PF00750">
    <property type="entry name" value="tRNA-synt_1d"/>
    <property type="match status" value="1"/>
</dbReference>
<evidence type="ECO:0000256" key="7">
    <source>
        <dbReference type="ARBA" id="ARBA00023146"/>
    </source>
</evidence>
<dbReference type="CDD" id="cd07956">
    <property type="entry name" value="Anticodon_Ia_Arg"/>
    <property type="match status" value="1"/>
</dbReference>
<comment type="similarity">
    <text evidence="1">Belongs to the class-I aminoacyl-tRNA synthetase family.</text>
</comment>
<dbReference type="AlphaFoldDB" id="A0A645E8W0"/>
<evidence type="ECO:0000256" key="2">
    <source>
        <dbReference type="ARBA" id="ARBA00012837"/>
    </source>
</evidence>
<keyword evidence="3 10" id="KW-0436">Ligase</keyword>
<dbReference type="GO" id="GO:0005524">
    <property type="term" value="F:ATP binding"/>
    <property type="evidence" value="ECO:0007669"/>
    <property type="project" value="UniProtKB-KW"/>
</dbReference>
<dbReference type="FunFam" id="1.10.730.10:FF:000006">
    <property type="entry name" value="Arginyl-tRNA synthetase 2, mitochondrial"/>
    <property type="match status" value="1"/>
</dbReference>
<evidence type="ECO:0000256" key="1">
    <source>
        <dbReference type="ARBA" id="ARBA00005594"/>
    </source>
</evidence>
<gene>
    <name evidence="10" type="primary">argS_44</name>
    <name evidence="10" type="ORF">SDC9_144416</name>
</gene>
<evidence type="ECO:0000256" key="5">
    <source>
        <dbReference type="ARBA" id="ARBA00022840"/>
    </source>
</evidence>
<dbReference type="PANTHER" id="PTHR11956:SF5">
    <property type="entry name" value="ARGININE--TRNA LIGASE, CYTOPLASMIC"/>
    <property type="match status" value="1"/>
</dbReference>
<accession>A0A645E8W0</accession>
<dbReference type="Pfam" id="PF05746">
    <property type="entry name" value="DALR_1"/>
    <property type="match status" value="1"/>
</dbReference>